<sequence length="345" mass="38448">MTSIWNQYFPPKPEWSIDDVPDQSGRVFLVTGGNTGLGFATAKVLLARNAKVYITSRDRDKGRRAVDELRKISEAIRVLHLDLSDLYSVRRAADEFMSKEHRLHVLINNAGVMSPPIALLTRQKYDLQFGVNVLGHFYLTQLLLPVLLATAKATGQKVRVINYSALFGPDARIDYTTLMDGPVRRKCSPAQLYRQSKLANLLFALELAVQYGEQGIVSIAINPGNVHTSLLRHTGAVPVSIWDMFSHSVSKGILTPLFAATSPKVDQLNGKQLLIPWARLGQVPASILERCAQENLWDWLEAQTDCFQRMNHAKSDSTVFLEHGFDNVSVVSVRSKVAENEALLI</sequence>
<dbReference type="AlphaFoldDB" id="A0A4V2K7V1"/>
<name>A0A4V2K7V1_9APHY</name>
<keyword evidence="5" id="KW-1185">Reference proteome</keyword>
<reference evidence="4 5" key="1">
    <citation type="submission" date="2019-01" db="EMBL/GenBank/DDBJ databases">
        <title>Draft genome sequences of three monokaryotic isolates of the white-rot basidiomycete fungus Dichomitus squalens.</title>
        <authorList>
            <consortium name="DOE Joint Genome Institute"/>
            <person name="Lopez S.C."/>
            <person name="Andreopoulos B."/>
            <person name="Pangilinan J."/>
            <person name="Lipzen A."/>
            <person name="Riley R."/>
            <person name="Ahrendt S."/>
            <person name="Ng V."/>
            <person name="Barry K."/>
            <person name="Daum C."/>
            <person name="Grigoriev I.V."/>
            <person name="Hilden K.S."/>
            <person name="Makela M.R."/>
            <person name="de Vries R.P."/>
        </authorList>
    </citation>
    <scope>NUCLEOTIDE SEQUENCE [LARGE SCALE GENOMIC DNA]</scope>
    <source>
        <strain evidence="4 5">CBS 464.89</strain>
    </source>
</reference>
<dbReference type="EMBL" id="ML145135">
    <property type="protein sequence ID" value="TBU57548.1"/>
    <property type="molecule type" value="Genomic_DNA"/>
</dbReference>
<accession>A0A4V2K7V1</accession>
<evidence type="ECO:0000313" key="4">
    <source>
        <dbReference type="EMBL" id="TBU57548.1"/>
    </source>
</evidence>
<dbReference type="SUPFAM" id="SSF51735">
    <property type="entry name" value="NAD(P)-binding Rossmann-fold domains"/>
    <property type="match status" value="1"/>
</dbReference>
<dbReference type="PRINTS" id="PR00081">
    <property type="entry name" value="GDHRDH"/>
</dbReference>
<evidence type="ECO:0000313" key="5">
    <source>
        <dbReference type="Proteomes" id="UP000292082"/>
    </source>
</evidence>
<gene>
    <name evidence="4" type="ORF">BD310DRAFT_928861</name>
</gene>
<proteinExistence type="inferred from homology"/>
<dbReference type="InterPro" id="IPR036291">
    <property type="entry name" value="NAD(P)-bd_dom_sf"/>
</dbReference>
<dbReference type="PANTHER" id="PTHR24320:SF236">
    <property type="entry name" value="SHORT-CHAIN DEHYDROGENASE-RELATED"/>
    <property type="match status" value="1"/>
</dbReference>
<evidence type="ECO:0000256" key="3">
    <source>
        <dbReference type="ARBA" id="ARBA00023002"/>
    </source>
</evidence>
<dbReference type="Pfam" id="PF00106">
    <property type="entry name" value="adh_short"/>
    <property type="match status" value="1"/>
</dbReference>
<evidence type="ECO:0000256" key="2">
    <source>
        <dbReference type="ARBA" id="ARBA00022857"/>
    </source>
</evidence>
<dbReference type="GO" id="GO:0016491">
    <property type="term" value="F:oxidoreductase activity"/>
    <property type="evidence" value="ECO:0007669"/>
    <property type="project" value="UniProtKB-KW"/>
</dbReference>
<protein>
    <submittedName>
        <fullName evidence="4">NAD(P)-binding protein</fullName>
    </submittedName>
</protein>
<dbReference type="Gene3D" id="3.40.50.720">
    <property type="entry name" value="NAD(P)-binding Rossmann-like Domain"/>
    <property type="match status" value="1"/>
</dbReference>
<dbReference type="Proteomes" id="UP000292082">
    <property type="component" value="Unassembled WGS sequence"/>
</dbReference>
<dbReference type="InterPro" id="IPR002347">
    <property type="entry name" value="SDR_fam"/>
</dbReference>
<comment type="similarity">
    <text evidence="1">Belongs to the short-chain dehydrogenases/reductases (SDR) family.</text>
</comment>
<keyword evidence="2" id="KW-0521">NADP</keyword>
<dbReference type="PANTHER" id="PTHR24320">
    <property type="entry name" value="RETINOL DEHYDROGENASE"/>
    <property type="match status" value="1"/>
</dbReference>
<evidence type="ECO:0000256" key="1">
    <source>
        <dbReference type="ARBA" id="ARBA00006484"/>
    </source>
</evidence>
<keyword evidence="3" id="KW-0560">Oxidoreductase</keyword>
<organism evidence="4 5">
    <name type="scientific">Dichomitus squalens</name>
    <dbReference type="NCBI Taxonomy" id="114155"/>
    <lineage>
        <taxon>Eukaryota</taxon>
        <taxon>Fungi</taxon>
        <taxon>Dikarya</taxon>
        <taxon>Basidiomycota</taxon>
        <taxon>Agaricomycotina</taxon>
        <taxon>Agaricomycetes</taxon>
        <taxon>Polyporales</taxon>
        <taxon>Polyporaceae</taxon>
        <taxon>Dichomitus</taxon>
    </lineage>
</organism>